<dbReference type="SUPFAM" id="SSF57903">
    <property type="entry name" value="FYVE/PHD zinc finger"/>
    <property type="match status" value="1"/>
</dbReference>
<dbReference type="InterPro" id="IPR042163">
    <property type="entry name" value="PHF12"/>
</dbReference>
<feature type="domain" description="PHD-type" evidence="6">
    <location>
        <begin position="315"/>
        <end position="363"/>
    </location>
</feature>
<dbReference type="AlphaFoldDB" id="A0A7S3UE62"/>
<accession>A0A7S3UE62</accession>
<proteinExistence type="predicted"/>
<dbReference type="GO" id="GO:0003714">
    <property type="term" value="F:transcription corepressor activity"/>
    <property type="evidence" value="ECO:0007669"/>
    <property type="project" value="InterPro"/>
</dbReference>
<evidence type="ECO:0000256" key="2">
    <source>
        <dbReference type="ARBA" id="ARBA00022771"/>
    </source>
</evidence>
<feature type="compositionally biased region" description="Basic and acidic residues" evidence="5">
    <location>
        <begin position="248"/>
        <end position="258"/>
    </location>
</feature>
<dbReference type="InterPro" id="IPR059153">
    <property type="entry name" value="NSD_PHD-1st"/>
</dbReference>
<protein>
    <recommendedName>
        <fullName evidence="6">PHD-type domain-containing protein</fullName>
    </recommendedName>
</protein>
<gene>
    <name evidence="7" type="ORF">PSAL00342_LOCUS4859</name>
</gene>
<feature type="compositionally biased region" description="Polar residues" evidence="5">
    <location>
        <begin position="303"/>
        <end position="313"/>
    </location>
</feature>
<dbReference type="InterPro" id="IPR011011">
    <property type="entry name" value="Znf_FYVE_PHD"/>
</dbReference>
<dbReference type="GO" id="GO:0006357">
    <property type="term" value="P:regulation of transcription by RNA polymerase II"/>
    <property type="evidence" value="ECO:0007669"/>
    <property type="project" value="TreeGrafter"/>
</dbReference>
<evidence type="ECO:0000256" key="1">
    <source>
        <dbReference type="ARBA" id="ARBA00022723"/>
    </source>
</evidence>
<dbReference type="PANTHER" id="PTHR46309">
    <property type="entry name" value="PHD FINGER PROTEIN 12"/>
    <property type="match status" value="1"/>
</dbReference>
<keyword evidence="3" id="KW-0862">Zinc</keyword>
<dbReference type="InterPro" id="IPR013083">
    <property type="entry name" value="Znf_RING/FYVE/PHD"/>
</dbReference>
<dbReference type="GO" id="GO:0005634">
    <property type="term" value="C:nucleus"/>
    <property type="evidence" value="ECO:0007669"/>
    <property type="project" value="TreeGrafter"/>
</dbReference>
<feature type="compositionally biased region" description="Basic and acidic residues" evidence="5">
    <location>
        <begin position="285"/>
        <end position="296"/>
    </location>
</feature>
<dbReference type="InterPro" id="IPR019787">
    <property type="entry name" value="Znf_PHD-finger"/>
</dbReference>
<evidence type="ECO:0000256" key="4">
    <source>
        <dbReference type="PROSITE-ProRule" id="PRU00146"/>
    </source>
</evidence>
<dbReference type="PANTHER" id="PTHR46309:SF1">
    <property type="entry name" value="PHD FINGER PROTEIN 12"/>
    <property type="match status" value="1"/>
</dbReference>
<dbReference type="InterPro" id="IPR001965">
    <property type="entry name" value="Znf_PHD"/>
</dbReference>
<feature type="compositionally biased region" description="Basic and acidic residues" evidence="5">
    <location>
        <begin position="267"/>
        <end position="278"/>
    </location>
</feature>
<keyword evidence="1" id="KW-0479">Metal-binding</keyword>
<reference evidence="7" key="1">
    <citation type="submission" date="2021-01" db="EMBL/GenBank/DDBJ databases">
        <authorList>
            <person name="Corre E."/>
            <person name="Pelletier E."/>
            <person name="Niang G."/>
            <person name="Scheremetjew M."/>
            <person name="Finn R."/>
            <person name="Kale V."/>
            <person name="Holt S."/>
            <person name="Cochrane G."/>
            <person name="Meng A."/>
            <person name="Brown T."/>
            <person name="Cohen L."/>
        </authorList>
    </citation>
    <scope>NUCLEOTIDE SEQUENCE</scope>
    <source>
        <strain evidence="7">CCMP1897</strain>
    </source>
</reference>
<dbReference type="Gene3D" id="3.30.40.10">
    <property type="entry name" value="Zinc/RING finger domain, C3HC4 (zinc finger)"/>
    <property type="match status" value="1"/>
</dbReference>
<name>A0A7S3UE62_9CHLO</name>
<sequence>MSIEEKAEPVYMDMSIEEKVENVSLHLNIVDKPEHILLSMPVIEMIQPVNINLAVEERVERVNMVINVWDSPGTGRLYDCGEAPELPSTSDIGTRALPCSTASEEETVKKQLLKSKKYCKAARLGRRMAASQLHKALGQLHSTKRMLLSLTKKISKQKFSKECLKNIVQGHVQEIATLQEELGKSHEVAQTSYKSAGDPQRKGCGDMVDSVEQRGLDLLLQDSDPTIDPDNYVEEPFEALSHAPLKRAEKENGCDREGLNCSSQGKKSSEPIESRTDTGDAALTVRKESTESKRVQNYEAADNSPSTKSGNSSVDDACWVCGCCEEGEELLLCDQCDGMFHLHCVGLGSVPTGEWLCDSCKPKQRRRGR</sequence>
<dbReference type="PROSITE" id="PS01359">
    <property type="entry name" value="ZF_PHD_1"/>
    <property type="match status" value="1"/>
</dbReference>
<evidence type="ECO:0000256" key="3">
    <source>
        <dbReference type="ARBA" id="ARBA00022833"/>
    </source>
</evidence>
<evidence type="ECO:0000256" key="5">
    <source>
        <dbReference type="SAM" id="MobiDB-lite"/>
    </source>
</evidence>
<dbReference type="EMBL" id="HBIS01005390">
    <property type="protein sequence ID" value="CAE0611024.1"/>
    <property type="molecule type" value="Transcribed_RNA"/>
</dbReference>
<evidence type="ECO:0000313" key="7">
    <source>
        <dbReference type="EMBL" id="CAE0611024.1"/>
    </source>
</evidence>
<dbReference type="InterPro" id="IPR019786">
    <property type="entry name" value="Zinc_finger_PHD-type_CS"/>
</dbReference>
<evidence type="ECO:0000259" key="6">
    <source>
        <dbReference type="PROSITE" id="PS50016"/>
    </source>
</evidence>
<dbReference type="Pfam" id="PF23011">
    <property type="entry name" value="PHD-1st_NSD"/>
    <property type="match status" value="1"/>
</dbReference>
<organism evidence="7">
    <name type="scientific">Picocystis salinarum</name>
    <dbReference type="NCBI Taxonomy" id="88271"/>
    <lineage>
        <taxon>Eukaryota</taxon>
        <taxon>Viridiplantae</taxon>
        <taxon>Chlorophyta</taxon>
        <taxon>Picocystophyceae</taxon>
        <taxon>Picocystales</taxon>
        <taxon>Picocystaceae</taxon>
        <taxon>Picocystis</taxon>
    </lineage>
</organism>
<keyword evidence="2 4" id="KW-0863">Zinc-finger</keyword>
<dbReference type="GO" id="GO:0008270">
    <property type="term" value="F:zinc ion binding"/>
    <property type="evidence" value="ECO:0007669"/>
    <property type="project" value="UniProtKB-KW"/>
</dbReference>
<dbReference type="SMART" id="SM00249">
    <property type="entry name" value="PHD"/>
    <property type="match status" value="1"/>
</dbReference>
<feature type="region of interest" description="Disordered" evidence="5">
    <location>
        <begin position="248"/>
        <end position="313"/>
    </location>
</feature>
<dbReference type="PROSITE" id="PS50016">
    <property type="entry name" value="ZF_PHD_2"/>
    <property type="match status" value="1"/>
</dbReference>